<organism evidence="3 4">
    <name type="scientific">Puccinia graminis f. sp. tritici</name>
    <dbReference type="NCBI Taxonomy" id="56615"/>
    <lineage>
        <taxon>Eukaryota</taxon>
        <taxon>Fungi</taxon>
        <taxon>Dikarya</taxon>
        <taxon>Basidiomycota</taxon>
        <taxon>Pucciniomycotina</taxon>
        <taxon>Pucciniomycetes</taxon>
        <taxon>Pucciniales</taxon>
        <taxon>Pucciniaceae</taxon>
        <taxon>Puccinia</taxon>
    </lineage>
</organism>
<evidence type="ECO:0000256" key="2">
    <source>
        <dbReference type="SAM" id="SignalP"/>
    </source>
</evidence>
<sequence>MGITSSWAIPASKQPLSTILLILLLGKIIHAPEAPAGTPFGVFPDLSQAQLVVARDNAIEQVDERCKLSMKEIIQGMIGSPLSSEPENSTKREAHLPDTFQRRGDADERTRTSDNADAVARGQKRKSQLENTFEGHSSNVDTDQDAFNDFVSSLGSSDKRPRTSESAQAAGAREQIRKSQLEKSFEGHPLNVDVDLAESREKRPRTNENADAPSSSTDPLQSGSPPPITSEARTDLLTRVMKPLAHCWMDHSEIDLRKRYSRRFKELAEQLEDLLVIIIDAPRSPSLDRSSMGIEWNLLRLSLEPLKPSPKIFDHLAGQLFAKMSEMWDLLTDPQSLRPVKLPLATSKDEVAVPSHYAMMYRLNDIWVEFLAVSAKHDLLSDGCLEGYLNNKNAAHGVYNYIMGKFVPWQSIASLYLNLDLKLGLEESRFARGARSLWKHVSPSTWQTLTRLYLVAQFRSFAYGATYQTEELLRLINPFVIVTSDEVRYSDKSTHDTCVMSFVALLLDHIFETPNPRGDGPDSHFEIRRHGVLIKMLRYMMQFHIKGVSNELMAELQKMDVYPQIQAYDEAALLFSDVLDSMYVKYGEVLQNLSPHELVDRRRRLDLWDIIHLTNRSQRNQPSIFSLGANVELPLHYNQGVSAESSIGIEKPNYRFKHLLHRDFHSFPEWRKRMEKLGSEFSHPTPPSIFILEQESREIAKTLQTRLHKLSPKQQANHLDRILQYSFYQSYSVDNTF</sequence>
<accession>A0A5B0Q3Y1</accession>
<feature type="compositionally biased region" description="Basic and acidic residues" evidence="1">
    <location>
        <begin position="174"/>
        <end position="186"/>
    </location>
</feature>
<feature type="region of interest" description="Disordered" evidence="1">
    <location>
        <begin position="78"/>
        <end position="231"/>
    </location>
</feature>
<evidence type="ECO:0000313" key="3">
    <source>
        <dbReference type="EMBL" id="KAA1107817.1"/>
    </source>
</evidence>
<gene>
    <name evidence="3" type="ORF">PGTUg99_023375</name>
</gene>
<dbReference type="EMBL" id="VDEP01000307">
    <property type="protein sequence ID" value="KAA1107817.1"/>
    <property type="molecule type" value="Genomic_DNA"/>
</dbReference>
<feature type="compositionally biased region" description="Basic and acidic residues" evidence="1">
    <location>
        <begin position="197"/>
        <end position="208"/>
    </location>
</feature>
<feature type="chain" id="PRO_5022764764" evidence="2">
    <location>
        <begin position="32"/>
        <end position="737"/>
    </location>
</feature>
<dbReference type="Proteomes" id="UP000325313">
    <property type="component" value="Unassembled WGS sequence"/>
</dbReference>
<dbReference type="AlphaFoldDB" id="A0A5B0Q3Y1"/>
<evidence type="ECO:0000256" key="1">
    <source>
        <dbReference type="SAM" id="MobiDB-lite"/>
    </source>
</evidence>
<proteinExistence type="predicted"/>
<feature type="compositionally biased region" description="Basic and acidic residues" evidence="1">
    <location>
        <begin position="88"/>
        <end position="114"/>
    </location>
</feature>
<feature type="signal peptide" evidence="2">
    <location>
        <begin position="1"/>
        <end position="31"/>
    </location>
</feature>
<evidence type="ECO:0000313" key="4">
    <source>
        <dbReference type="Proteomes" id="UP000325313"/>
    </source>
</evidence>
<keyword evidence="2" id="KW-0732">Signal</keyword>
<comment type="caution">
    <text evidence="3">The sequence shown here is derived from an EMBL/GenBank/DDBJ whole genome shotgun (WGS) entry which is preliminary data.</text>
</comment>
<reference evidence="3 4" key="1">
    <citation type="submission" date="2019-05" db="EMBL/GenBank/DDBJ databases">
        <title>Emergence of the Ug99 lineage of the wheat stem rust pathogen through somatic hybridization.</title>
        <authorList>
            <person name="Li F."/>
            <person name="Upadhyaya N.M."/>
            <person name="Sperschneider J."/>
            <person name="Matny O."/>
            <person name="Nguyen-Phuc H."/>
            <person name="Mago R."/>
            <person name="Raley C."/>
            <person name="Miller M.E."/>
            <person name="Silverstein K.A.T."/>
            <person name="Henningsen E."/>
            <person name="Hirsch C.D."/>
            <person name="Visser B."/>
            <person name="Pretorius Z.A."/>
            <person name="Steffenson B.J."/>
            <person name="Schwessinger B."/>
            <person name="Dodds P.N."/>
            <person name="Figueroa M."/>
        </authorList>
    </citation>
    <scope>NUCLEOTIDE SEQUENCE [LARGE SCALE GENOMIC DNA]</scope>
    <source>
        <strain evidence="3 4">Ug99</strain>
    </source>
</reference>
<protein>
    <submittedName>
        <fullName evidence="3">Uncharacterized protein</fullName>
    </submittedName>
</protein>
<name>A0A5B0Q3Y1_PUCGR</name>
<feature type="compositionally biased region" description="Polar residues" evidence="1">
    <location>
        <begin position="209"/>
        <end position="223"/>
    </location>
</feature>
<feature type="compositionally biased region" description="Polar residues" evidence="1">
    <location>
        <begin position="129"/>
        <end position="141"/>
    </location>
</feature>